<dbReference type="EMBL" id="AFZX01000043">
    <property type="protein sequence ID" value="EHL07390.1"/>
    <property type="molecule type" value="Genomic_DNA"/>
</dbReference>
<dbReference type="HOGENOM" id="CLU_3215309_0_0_9"/>
<organism evidence="1 2">
    <name type="scientific">Desulfitobacterium hafniense DP7</name>
    <dbReference type="NCBI Taxonomy" id="537010"/>
    <lineage>
        <taxon>Bacteria</taxon>
        <taxon>Bacillati</taxon>
        <taxon>Bacillota</taxon>
        <taxon>Clostridia</taxon>
        <taxon>Eubacteriales</taxon>
        <taxon>Desulfitobacteriaceae</taxon>
        <taxon>Desulfitobacterium</taxon>
    </lineage>
</organism>
<evidence type="ECO:0000313" key="2">
    <source>
        <dbReference type="Proteomes" id="UP000004416"/>
    </source>
</evidence>
<evidence type="ECO:0000313" key="1">
    <source>
        <dbReference type="EMBL" id="EHL07390.1"/>
    </source>
</evidence>
<gene>
    <name evidence="1" type="ORF">HMPREF0322_01950</name>
</gene>
<dbReference type="AlphaFoldDB" id="G9XLW4"/>
<dbReference type="Proteomes" id="UP000004416">
    <property type="component" value="Unassembled WGS sequence"/>
</dbReference>
<sequence length="44" mass="5021">MPFSNLSLSSNKHEQRPSGYRKFPSLLYIHDQPHKKAALLGLNV</sequence>
<proteinExistence type="predicted"/>
<protein>
    <submittedName>
        <fullName evidence="1">Uncharacterized protein</fullName>
    </submittedName>
</protein>
<dbReference type="PATRIC" id="fig|537010.4.peg.1824"/>
<reference evidence="1 2" key="1">
    <citation type="submission" date="2011-08" db="EMBL/GenBank/DDBJ databases">
        <authorList>
            <person name="Weinstock G."/>
            <person name="Sodergren E."/>
            <person name="Clifton S."/>
            <person name="Fulton L."/>
            <person name="Fulton B."/>
            <person name="Courtney L."/>
            <person name="Fronick C."/>
            <person name="Harrison M."/>
            <person name="Strong C."/>
            <person name="Farmer C."/>
            <person name="Delahaunty K."/>
            <person name="Markovic C."/>
            <person name="Hall O."/>
            <person name="Minx P."/>
            <person name="Tomlinson C."/>
            <person name="Mitreva M."/>
            <person name="Hou S."/>
            <person name="Chen J."/>
            <person name="Wollam A."/>
            <person name="Pepin K.H."/>
            <person name="Johnson M."/>
            <person name="Bhonagiri V."/>
            <person name="Zhang X."/>
            <person name="Suruliraj S."/>
            <person name="Warren W."/>
            <person name="Chinwalla A."/>
            <person name="Mardis E.R."/>
            <person name="Wilson R.K."/>
        </authorList>
    </citation>
    <scope>NUCLEOTIDE SEQUENCE [LARGE SCALE GENOMIC DNA]</scope>
    <source>
        <strain evidence="1 2">DP7</strain>
    </source>
</reference>
<comment type="caution">
    <text evidence="1">The sequence shown here is derived from an EMBL/GenBank/DDBJ whole genome shotgun (WGS) entry which is preliminary data.</text>
</comment>
<name>G9XLW4_DESHA</name>
<accession>G9XLW4</accession>